<organism evidence="8 9">
    <name type="scientific">Fusicatenibacter saccharivorans</name>
    <dbReference type="NCBI Taxonomy" id="1150298"/>
    <lineage>
        <taxon>Bacteria</taxon>
        <taxon>Bacillati</taxon>
        <taxon>Bacillota</taxon>
        <taxon>Clostridia</taxon>
        <taxon>Lachnospirales</taxon>
        <taxon>Lachnospiraceae</taxon>
        <taxon>Fusicatenibacter</taxon>
    </lineage>
</organism>
<dbReference type="SUPFAM" id="SSF141986">
    <property type="entry name" value="LD-carboxypeptidase A C-terminal domain-like"/>
    <property type="match status" value="1"/>
</dbReference>
<evidence type="ECO:0000313" key="9">
    <source>
        <dbReference type="Proteomes" id="UP000095706"/>
    </source>
</evidence>
<dbReference type="Gene3D" id="3.40.50.10740">
    <property type="entry name" value="Class I glutamine amidotransferase-like"/>
    <property type="match status" value="1"/>
</dbReference>
<evidence type="ECO:0000259" key="6">
    <source>
        <dbReference type="Pfam" id="PF02016"/>
    </source>
</evidence>
<dbReference type="GO" id="GO:0006508">
    <property type="term" value="P:proteolysis"/>
    <property type="evidence" value="ECO:0007669"/>
    <property type="project" value="UniProtKB-KW"/>
</dbReference>
<evidence type="ECO:0000256" key="1">
    <source>
        <dbReference type="ARBA" id="ARBA00010233"/>
    </source>
</evidence>
<dbReference type="GO" id="GO:0004180">
    <property type="term" value="F:carboxypeptidase activity"/>
    <property type="evidence" value="ECO:0007669"/>
    <property type="project" value="UniProtKB-KW"/>
</dbReference>
<dbReference type="InterPro" id="IPR027461">
    <property type="entry name" value="Carboxypeptidase_A_C_sf"/>
</dbReference>
<dbReference type="InterPro" id="IPR027478">
    <property type="entry name" value="LdcA_N"/>
</dbReference>
<gene>
    <name evidence="8" type="ORF">ERS852406_01150</name>
</gene>
<dbReference type="Pfam" id="PF17676">
    <property type="entry name" value="Peptidase_S66C"/>
    <property type="match status" value="1"/>
</dbReference>
<dbReference type="InterPro" id="IPR003507">
    <property type="entry name" value="S66_fam"/>
</dbReference>
<keyword evidence="4" id="KW-0378">Hydrolase</keyword>
<dbReference type="PANTHER" id="PTHR30237">
    <property type="entry name" value="MURAMOYLTETRAPEPTIDE CARBOXYPEPTIDASE"/>
    <property type="match status" value="1"/>
</dbReference>
<evidence type="ECO:0000313" key="8">
    <source>
        <dbReference type="EMBL" id="CUO04717.1"/>
    </source>
</evidence>
<dbReference type="Pfam" id="PF02016">
    <property type="entry name" value="Peptidase_S66"/>
    <property type="match status" value="1"/>
</dbReference>
<evidence type="ECO:0000259" key="7">
    <source>
        <dbReference type="Pfam" id="PF17676"/>
    </source>
</evidence>
<feature type="domain" description="LD-carboxypeptidase C-terminal" evidence="7">
    <location>
        <begin position="206"/>
        <end position="327"/>
    </location>
</feature>
<protein>
    <submittedName>
        <fullName evidence="8">L,D-carboxypeptidase A</fullName>
    </submittedName>
</protein>
<evidence type="ECO:0000256" key="5">
    <source>
        <dbReference type="ARBA" id="ARBA00022825"/>
    </source>
</evidence>
<dbReference type="InterPro" id="IPR029062">
    <property type="entry name" value="Class_I_gatase-like"/>
</dbReference>
<dbReference type="GO" id="GO:0008236">
    <property type="term" value="F:serine-type peptidase activity"/>
    <property type="evidence" value="ECO:0007669"/>
    <property type="project" value="UniProtKB-KW"/>
</dbReference>
<comment type="similarity">
    <text evidence="1">Belongs to the peptidase S66 family.</text>
</comment>
<keyword evidence="2 8" id="KW-0121">Carboxypeptidase</keyword>
<accession>A0A174BVR1</accession>
<feature type="domain" description="LD-carboxypeptidase N-terminal" evidence="6">
    <location>
        <begin position="13"/>
        <end position="135"/>
    </location>
</feature>
<reference evidence="8 9" key="1">
    <citation type="submission" date="2015-09" db="EMBL/GenBank/DDBJ databases">
        <authorList>
            <consortium name="Pathogen Informatics"/>
        </authorList>
    </citation>
    <scope>NUCLEOTIDE SEQUENCE [LARGE SCALE GENOMIC DNA]</scope>
    <source>
        <strain evidence="8 9">2789STDY5608849</strain>
    </source>
</reference>
<dbReference type="AlphaFoldDB" id="A0A174BVR1"/>
<dbReference type="PIRSF" id="PIRSF028757">
    <property type="entry name" value="LD-carboxypeptidase"/>
    <property type="match status" value="1"/>
</dbReference>
<dbReference type="SUPFAM" id="SSF52317">
    <property type="entry name" value="Class I glutamine amidotransferase-like"/>
    <property type="match status" value="1"/>
</dbReference>
<sequence>MRFPENLKKGGTIGFVAPSFGCTTEPYKSAFANAQKKWKEMGYQLDLGPNCYAEHGIGISAAPEECGKELTEYYVSEKNDCLISCGGGELMCEDLDYVDFEKIRKAPAKWYLGYSDNTHFTYLLPTICDTAAVYGPCASDFGMEPWHKSVADAFGVLTGEVRTVRGYEGWERDDAKGRSEENPYLPYQITEPRVLRRFPDADSAFEGRLIGGCLDCLVNILGTKYDGTVDFVEKYKEDGFVWFLEACDLNVFAIRRAIWQMEHAGWFQYVKGFLIGRPLQFGQKFGELDQYRAVTDLLGKCNVPIVMDLDIGHLHPAMPLIVGSYAKVAVEGNEIEIKMECR</sequence>
<dbReference type="InterPro" id="IPR040449">
    <property type="entry name" value="Peptidase_S66_N"/>
</dbReference>
<dbReference type="InterPro" id="IPR040921">
    <property type="entry name" value="Peptidase_S66C"/>
</dbReference>
<dbReference type="Gene3D" id="3.50.30.60">
    <property type="entry name" value="LD-carboxypeptidase A C-terminal domain-like"/>
    <property type="match status" value="1"/>
</dbReference>
<evidence type="ECO:0000256" key="3">
    <source>
        <dbReference type="ARBA" id="ARBA00022670"/>
    </source>
</evidence>
<keyword evidence="5" id="KW-0720">Serine protease</keyword>
<dbReference type="EMBL" id="CYYV01000005">
    <property type="protein sequence ID" value="CUO04717.1"/>
    <property type="molecule type" value="Genomic_DNA"/>
</dbReference>
<dbReference type="RefSeq" id="WP_055226999.1">
    <property type="nucleotide sequence ID" value="NZ_CYYV01000005.1"/>
</dbReference>
<name>A0A174BVR1_9FIRM</name>
<proteinExistence type="inferred from homology"/>
<dbReference type="Proteomes" id="UP000095706">
    <property type="component" value="Unassembled WGS sequence"/>
</dbReference>
<evidence type="ECO:0000256" key="4">
    <source>
        <dbReference type="ARBA" id="ARBA00022801"/>
    </source>
</evidence>
<dbReference type="PANTHER" id="PTHR30237:SF2">
    <property type="entry name" value="MUREIN TETRAPEPTIDE CARBOXYPEPTIDASE"/>
    <property type="match status" value="1"/>
</dbReference>
<keyword evidence="3" id="KW-0645">Protease</keyword>
<evidence type="ECO:0000256" key="2">
    <source>
        <dbReference type="ARBA" id="ARBA00022645"/>
    </source>
</evidence>
<dbReference type="CDD" id="cd07062">
    <property type="entry name" value="Peptidase_S66_mccF_like"/>
    <property type="match status" value="1"/>
</dbReference>